<proteinExistence type="predicted"/>
<dbReference type="Proteomes" id="UP001055453">
    <property type="component" value="Chromosome"/>
</dbReference>
<evidence type="ECO:0000313" key="2">
    <source>
        <dbReference type="EMBL" id="BDI14459.1"/>
    </source>
</evidence>
<dbReference type="EMBL" id="AP025732">
    <property type="protein sequence ID" value="BDI14459.1"/>
    <property type="molecule type" value="Genomic_DNA"/>
</dbReference>
<dbReference type="Pfam" id="PF08241">
    <property type="entry name" value="Methyltransf_11"/>
    <property type="match status" value="1"/>
</dbReference>
<keyword evidence="3" id="KW-1185">Reference proteome</keyword>
<gene>
    <name evidence="2" type="ORF">ANSO36C_02610</name>
</gene>
<dbReference type="InterPro" id="IPR029063">
    <property type="entry name" value="SAM-dependent_MTases_sf"/>
</dbReference>
<name>A0ABM7YV04_NOSCO</name>
<dbReference type="SUPFAM" id="SSF53335">
    <property type="entry name" value="S-adenosyl-L-methionine-dependent methyltransferases"/>
    <property type="match status" value="1"/>
</dbReference>
<accession>A0ABM7YV04</accession>
<organism evidence="2 3">
    <name type="scientific">Nostoc cf. commune SO-36</name>
    <dbReference type="NCBI Taxonomy" id="449208"/>
    <lineage>
        <taxon>Bacteria</taxon>
        <taxon>Bacillati</taxon>
        <taxon>Cyanobacteriota</taxon>
        <taxon>Cyanophyceae</taxon>
        <taxon>Nostocales</taxon>
        <taxon>Nostocaceae</taxon>
        <taxon>Nostoc</taxon>
    </lineage>
</organism>
<reference evidence="2" key="1">
    <citation type="submission" date="2022-04" db="EMBL/GenBank/DDBJ databases">
        <title>Complete genome sequence of a cyanobacterium, Nostoc sp. SO-36, isolated in Antarctica.</title>
        <authorList>
            <person name="Kanesaki Y."/>
            <person name="Effendi D."/>
            <person name="Sakamoto T."/>
            <person name="Ohtani S."/>
            <person name="Awai K."/>
        </authorList>
    </citation>
    <scope>NUCLEOTIDE SEQUENCE</scope>
    <source>
        <strain evidence="2">SO-36</strain>
    </source>
</reference>
<dbReference type="Gene3D" id="3.40.50.150">
    <property type="entry name" value="Vaccinia Virus protein VP39"/>
    <property type="match status" value="1"/>
</dbReference>
<feature type="domain" description="Methyltransferase type 11" evidence="1">
    <location>
        <begin position="3"/>
        <end position="86"/>
    </location>
</feature>
<dbReference type="CDD" id="cd02440">
    <property type="entry name" value="AdoMet_MTases"/>
    <property type="match status" value="1"/>
</dbReference>
<dbReference type="InterPro" id="IPR013216">
    <property type="entry name" value="Methyltransf_11"/>
</dbReference>
<evidence type="ECO:0000259" key="1">
    <source>
        <dbReference type="Pfam" id="PF08241"/>
    </source>
</evidence>
<protein>
    <recommendedName>
        <fullName evidence="1">Methyltransferase type 11 domain-containing protein</fullName>
    </recommendedName>
</protein>
<evidence type="ECO:0000313" key="3">
    <source>
        <dbReference type="Proteomes" id="UP001055453"/>
    </source>
</evidence>
<sequence>MILDLGTSNGSLAASIKKELSKNSLAPQIIGCDTHVQPETFIPIVHYDGYTLPSEDNYFDNVMIIDVFHHADNARRLLEEAKRVSRQHILIKDHYWKSSKDFTSLKFADYIGN</sequence>